<dbReference type="EMBL" id="OBEG01000003">
    <property type="protein sequence ID" value="SNY81665.1"/>
    <property type="molecule type" value="Genomic_DNA"/>
</dbReference>
<name>A0A285L9M9_9NOCA</name>
<dbReference type="Proteomes" id="UP000219565">
    <property type="component" value="Unassembled WGS sequence"/>
</dbReference>
<proteinExistence type="predicted"/>
<evidence type="ECO:0000313" key="1">
    <source>
        <dbReference type="EMBL" id="SNY81665.1"/>
    </source>
</evidence>
<dbReference type="AlphaFoldDB" id="A0A285L9M9"/>
<gene>
    <name evidence="1" type="ORF">SAMN04244553_3268</name>
</gene>
<dbReference type="OrthoDB" id="4571317at2"/>
<evidence type="ECO:0000313" key="2">
    <source>
        <dbReference type="Proteomes" id="UP000219565"/>
    </source>
</evidence>
<reference evidence="1 2" key="1">
    <citation type="submission" date="2017-09" db="EMBL/GenBank/DDBJ databases">
        <authorList>
            <person name="Ehlers B."/>
            <person name="Leendertz F.H."/>
        </authorList>
    </citation>
    <scope>NUCLEOTIDE SEQUENCE [LARGE SCALE GENOMIC DNA]</scope>
    <source>
        <strain evidence="1 2">DSM 45537</strain>
    </source>
</reference>
<accession>A0A285L9M9</accession>
<keyword evidence="2" id="KW-1185">Reference proteome</keyword>
<dbReference type="RefSeq" id="WP_097245614.1">
    <property type="nucleotide sequence ID" value="NZ_JAMTCV010000015.1"/>
</dbReference>
<protein>
    <submittedName>
        <fullName evidence="1">Uncharacterized protein</fullName>
    </submittedName>
</protein>
<sequence>MSQNTISGLVADHMEAARVKADRRMEAAEAAQARAGVRIEEANGFVRPTKEELRQVRAEARALGKQMADELKARGAALKAGR</sequence>
<organism evidence="1 2">
    <name type="scientific">Nocardia amikacinitolerans</name>
    <dbReference type="NCBI Taxonomy" id="756689"/>
    <lineage>
        <taxon>Bacteria</taxon>
        <taxon>Bacillati</taxon>
        <taxon>Actinomycetota</taxon>
        <taxon>Actinomycetes</taxon>
        <taxon>Mycobacteriales</taxon>
        <taxon>Nocardiaceae</taxon>
        <taxon>Nocardia</taxon>
    </lineage>
</organism>